<evidence type="ECO:0000313" key="1">
    <source>
        <dbReference type="EMBL" id="OAY81715.1"/>
    </source>
</evidence>
<accession>A0A199VYD4</accession>
<organism evidence="1 2">
    <name type="scientific">Ananas comosus</name>
    <name type="common">Pineapple</name>
    <name type="synonym">Ananas ananas</name>
    <dbReference type="NCBI Taxonomy" id="4615"/>
    <lineage>
        <taxon>Eukaryota</taxon>
        <taxon>Viridiplantae</taxon>
        <taxon>Streptophyta</taxon>
        <taxon>Embryophyta</taxon>
        <taxon>Tracheophyta</taxon>
        <taxon>Spermatophyta</taxon>
        <taxon>Magnoliopsida</taxon>
        <taxon>Liliopsida</taxon>
        <taxon>Poales</taxon>
        <taxon>Bromeliaceae</taxon>
        <taxon>Bromelioideae</taxon>
        <taxon>Ananas</taxon>
    </lineage>
</organism>
<dbReference type="AlphaFoldDB" id="A0A199VYD4"/>
<dbReference type="Proteomes" id="UP000092600">
    <property type="component" value="Unassembled WGS sequence"/>
</dbReference>
<reference evidence="1 2" key="1">
    <citation type="journal article" date="2016" name="DNA Res.">
        <title>The draft genome of MD-2 pineapple using hybrid error correction of long reads.</title>
        <authorList>
            <person name="Redwan R.M."/>
            <person name="Saidin A."/>
            <person name="Kumar S.V."/>
        </authorList>
    </citation>
    <scope>NUCLEOTIDE SEQUENCE [LARGE SCALE GENOMIC DNA]</scope>
    <source>
        <strain evidence="2">cv. MD2</strain>
        <tissue evidence="1">Leaf</tissue>
    </source>
</reference>
<proteinExistence type="predicted"/>
<protein>
    <submittedName>
        <fullName evidence="1">Uncharacterized protein</fullName>
    </submittedName>
</protein>
<comment type="caution">
    <text evidence="1">The sequence shown here is derived from an EMBL/GenBank/DDBJ whole genome shotgun (WGS) entry which is preliminary data.</text>
</comment>
<evidence type="ECO:0000313" key="2">
    <source>
        <dbReference type="Proteomes" id="UP000092600"/>
    </source>
</evidence>
<sequence length="70" mass="7432">MPFGEPIDPPHALNFSGASTVNQGVTVDVFKKSAKGFKMTGSALELLEGKTKILGRNDVGSSELRDPDLD</sequence>
<name>A0A199VYD4_ANACO</name>
<dbReference type="EMBL" id="LSRQ01000615">
    <property type="protein sequence ID" value="OAY81715.1"/>
    <property type="molecule type" value="Genomic_DNA"/>
</dbReference>
<gene>
    <name evidence="1" type="ORF">ACMD2_26186</name>
</gene>